<dbReference type="EMBL" id="BRXW01000146">
    <property type="protein sequence ID" value="GMI10207.1"/>
    <property type="molecule type" value="Genomic_DNA"/>
</dbReference>
<evidence type="ECO:0000256" key="1">
    <source>
        <dbReference type="SAM" id="MobiDB-lite"/>
    </source>
</evidence>
<comment type="caution">
    <text evidence="2">The sequence shown here is derived from an EMBL/GenBank/DDBJ whole genome shotgun (WGS) entry which is preliminary data.</text>
</comment>
<gene>
    <name evidence="2" type="ORF">TrLO_g15593</name>
</gene>
<name>A0A9W7FDF0_9STRA</name>
<dbReference type="AlphaFoldDB" id="A0A9W7FDF0"/>
<feature type="compositionally biased region" description="Basic and acidic residues" evidence="1">
    <location>
        <begin position="75"/>
        <end position="100"/>
    </location>
</feature>
<feature type="region of interest" description="Disordered" evidence="1">
    <location>
        <begin position="69"/>
        <end position="100"/>
    </location>
</feature>
<organism evidence="2 3">
    <name type="scientific">Triparma laevis f. longispina</name>
    <dbReference type="NCBI Taxonomy" id="1714387"/>
    <lineage>
        <taxon>Eukaryota</taxon>
        <taxon>Sar</taxon>
        <taxon>Stramenopiles</taxon>
        <taxon>Ochrophyta</taxon>
        <taxon>Bolidophyceae</taxon>
        <taxon>Parmales</taxon>
        <taxon>Triparmaceae</taxon>
        <taxon>Triparma</taxon>
    </lineage>
</organism>
<evidence type="ECO:0000313" key="3">
    <source>
        <dbReference type="Proteomes" id="UP001165122"/>
    </source>
</evidence>
<sequence>MSADACKDRRSVLQSVFGVVASSVSLPHSAWAEEANVGDDLSMPDAPPPLTPEQEAAFQAERLAKKAALQKKSARPLDYKESIEGEKEKQKELKKSGVERRNAMCEELGRGC</sequence>
<proteinExistence type="predicted"/>
<accession>A0A9W7FDF0</accession>
<reference evidence="3" key="1">
    <citation type="journal article" date="2023" name="Commun. Biol.">
        <title>Genome analysis of Parmales, the sister group of diatoms, reveals the evolutionary specialization of diatoms from phago-mixotrophs to photoautotrophs.</title>
        <authorList>
            <person name="Ban H."/>
            <person name="Sato S."/>
            <person name="Yoshikawa S."/>
            <person name="Yamada K."/>
            <person name="Nakamura Y."/>
            <person name="Ichinomiya M."/>
            <person name="Sato N."/>
            <person name="Blanc-Mathieu R."/>
            <person name="Endo H."/>
            <person name="Kuwata A."/>
            <person name="Ogata H."/>
        </authorList>
    </citation>
    <scope>NUCLEOTIDE SEQUENCE [LARGE SCALE GENOMIC DNA]</scope>
    <source>
        <strain evidence="3">NIES 3700</strain>
    </source>
</reference>
<protein>
    <submittedName>
        <fullName evidence="2">Uncharacterized protein</fullName>
    </submittedName>
</protein>
<dbReference type="OrthoDB" id="47630at2759"/>
<evidence type="ECO:0000313" key="2">
    <source>
        <dbReference type="EMBL" id="GMI10207.1"/>
    </source>
</evidence>
<keyword evidence="3" id="KW-1185">Reference proteome</keyword>
<dbReference type="Proteomes" id="UP001165122">
    <property type="component" value="Unassembled WGS sequence"/>
</dbReference>